<evidence type="ECO:0000313" key="4">
    <source>
        <dbReference type="EMBL" id="CAJ0581349.1"/>
    </source>
</evidence>
<feature type="chain" id="PRO_5041338238" evidence="3">
    <location>
        <begin position="18"/>
        <end position="399"/>
    </location>
</feature>
<keyword evidence="3" id="KW-0732">Signal</keyword>
<proteinExistence type="predicted"/>
<feature type="compositionally biased region" description="Basic and acidic residues" evidence="1">
    <location>
        <begin position="99"/>
        <end position="109"/>
    </location>
</feature>
<keyword evidence="2" id="KW-0472">Membrane</keyword>
<feature type="transmembrane region" description="Helical" evidence="2">
    <location>
        <begin position="341"/>
        <end position="359"/>
    </location>
</feature>
<evidence type="ECO:0000256" key="1">
    <source>
        <dbReference type="SAM" id="MobiDB-lite"/>
    </source>
</evidence>
<evidence type="ECO:0000256" key="3">
    <source>
        <dbReference type="SAM" id="SignalP"/>
    </source>
</evidence>
<keyword evidence="5" id="KW-1185">Reference proteome</keyword>
<accession>A0AA36D7R3</accession>
<comment type="caution">
    <text evidence="4">The sequence shown here is derived from an EMBL/GenBank/DDBJ whole genome shotgun (WGS) entry which is preliminary data.</text>
</comment>
<reference evidence="4" key="1">
    <citation type="submission" date="2023-06" db="EMBL/GenBank/DDBJ databases">
        <authorList>
            <person name="Delattre M."/>
        </authorList>
    </citation>
    <scope>NUCLEOTIDE SEQUENCE</scope>
    <source>
        <strain evidence="4">AF72</strain>
    </source>
</reference>
<feature type="region of interest" description="Disordered" evidence="1">
    <location>
        <begin position="78"/>
        <end position="115"/>
    </location>
</feature>
<feature type="signal peptide" evidence="3">
    <location>
        <begin position="1"/>
        <end position="17"/>
    </location>
</feature>
<organism evidence="4 5">
    <name type="scientific">Mesorhabditis spiculigera</name>
    <dbReference type="NCBI Taxonomy" id="96644"/>
    <lineage>
        <taxon>Eukaryota</taxon>
        <taxon>Metazoa</taxon>
        <taxon>Ecdysozoa</taxon>
        <taxon>Nematoda</taxon>
        <taxon>Chromadorea</taxon>
        <taxon>Rhabditida</taxon>
        <taxon>Rhabditina</taxon>
        <taxon>Rhabditomorpha</taxon>
        <taxon>Rhabditoidea</taxon>
        <taxon>Rhabditidae</taxon>
        <taxon>Mesorhabditinae</taxon>
        <taxon>Mesorhabditis</taxon>
    </lineage>
</organism>
<dbReference type="AlphaFoldDB" id="A0AA36D7R3"/>
<evidence type="ECO:0000313" key="5">
    <source>
        <dbReference type="Proteomes" id="UP001177023"/>
    </source>
</evidence>
<keyword evidence="2" id="KW-1133">Transmembrane helix</keyword>
<feature type="compositionally biased region" description="Basic and acidic residues" evidence="1">
    <location>
        <begin position="258"/>
        <end position="279"/>
    </location>
</feature>
<gene>
    <name evidence="4" type="ORF">MSPICULIGERA_LOCUS19511</name>
</gene>
<dbReference type="EMBL" id="CATQJA010002663">
    <property type="protein sequence ID" value="CAJ0581349.1"/>
    <property type="molecule type" value="Genomic_DNA"/>
</dbReference>
<feature type="region of interest" description="Disordered" evidence="1">
    <location>
        <begin position="254"/>
        <end position="279"/>
    </location>
</feature>
<feature type="non-terminal residue" evidence="4">
    <location>
        <position position="399"/>
    </location>
</feature>
<dbReference type="Proteomes" id="UP001177023">
    <property type="component" value="Unassembled WGS sequence"/>
</dbReference>
<keyword evidence="2" id="KW-0812">Transmembrane</keyword>
<protein>
    <submittedName>
        <fullName evidence="4">Uncharacterized protein</fullName>
    </submittedName>
</protein>
<sequence>MLKVSLTLFLLLKFAAASSQDGDILAQQQKQAKPELNAYLSPDVGSQLPMFSGENDKVFQGDLSNQQLKPEFEGYLKSFEGPMIPSPPEPLEAASSEENTPKDFVDKNSKPLPFSKELSSLEMSASLDSDWDGDEDDSFDSRENLINQKLSGWDLEDSDEDSSYDSDDDEYYIDYFDNFLGMVYDPEAALDRQAVDQAMINAAAKPAQQQSLVIVHETVNVGKIEVNQAPRLGDAPPLADQGIVILEPVVMPEAAQPPRHEKSERDASSDKSSIEKMEKAVRVPQIQPGRFEHPNGGKSASTEEPIISIHEDENLDPLLGDDILKDEPRYGFTRYIRRPPGVVDVCIVIVTVILLMYLLRTLFQFLRSIFRTTIQQADVQSHDVEQGEKPIKDPKLEMA</sequence>
<evidence type="ECO:0000256" key="2">
    <source>
        <dbReference type="SAM" id="Phobius"/>
    </source>
</evidence>
<name>A0AA36D7R3_9BILA</name>